<dbReference type="NCBIfam" id="TIGR03344">
    <property type="entry name" value="VI_effect_Hcp1"/>
    <property type="match status" value="1"/>
</dbReference>
<dbReference type="EMBL" id="LACC01000026">
    <property type="protein sequence ID" value="KJZ42950.1"/>
    <property type="molecule type" value="Genomic_DNA"/>
</dbReference>
<dbReference type="AlphaFoldDB" id="A0A0F4TG50"/>
<organism evidence="1 2">
    <name type="scientific">Pseudomonas fluorescens</name>
    <dbReference type="NCBI Taxonomy" id="294"/>
    <lineage>
        <taxon>Bacteria</taxon>
        <taxon>Pseudomonadati</taxon>
        <taxon>Pseudomonadota</taxon>
        <taxon>Gammaproteobacteria</taxon>
        <taxon>Pseudomonadales</taxon>
        <taxon>Pseudomonadaceae</taxon>
        <taxon>Pseudomonas</taxon>
    </lineage>
</organism>
<evidence type="ECO:0000313" key="2">
    <source>
        <dbReference type="Proteomes" id="UP000033588"/>
    </source>
</evidence>
<dbReference type="PANTHER" id="PTHR34319">
    <property type="entry name" value="MAJOR EXPORTED PROTEIN"/>
    <property type="match status" value="1"/>
</dbReference>
<comment type="caution">
    <text evidence="1">The sequence shown here is derived from an EMBL/GenBank/DDBJ whole genome shotgun (WGS) entry which is preliminary data.</text>
</comment>
<dbReference type="RefSeq" id="WP_046042388.1">
    <property type="nucleotide sequence ID" value="NZ_CABVJD010000004.1"/>
</dbReference>
<name>A0A0F4TG50_PSEFL</name>
<reference evidence="1 2" key="1">
    <citation type="submission" date="2015-03" db="EMBL/GenBank/DDBJ databases">
        <title>Comparative genomics of Pseudomonas insights into diversity of traits involved in vanlence and defense.</title>
        <authorList>
            <person name="Qin Y."/>
        </authorList>
    </citation>
    <scope>NUCLEOTIDE SEQUENCE [LARGE SCALE GENOMIC DNA]</scope>
    <source>
        <strain evidence="1 2">C8</strain>
    </source>
</reference>
<dbReference type="PANTHER" id="PTHR34319:SF6">
    <property type="entry name" value="MAJOR EXPORTED PROTEIN"/>
    <property type="match status" value="1"/>
</dbReference>
<dbReference type="InterPro" id="IPR008514">
    <property type="entry name" value="T6SS_Hcp"/>
</dbReference>
<dbReference type="SUPFAM" id="SSF141452">
    <property type="entry name" value="Hcp1-like"/>
    <property type="match status" value="1"/>
</dbReference>
<dbReference type="Gene3D" id="2.30.110.20">
    <property type="entry name" value="Hcp1-like"/>
    <property type="match status" value="1"/>
</dbReference>
<dbReference type="Pfam" id="PF05638">
    <property type="entry name" value="T6SS_HCP"/>
    <property type="match status" value="1"/>
</dbReference>
<dbReference type="Proteomes" id="UP000033588">
    <property type="component" value="Unassembled WGS sequence"/>
</dbReference>
<dbReference type="InterPro" id="IPR052947">
    <property type="entry name" value="T6SS_Hcp1_domain"/>
</dbReference>
<protein>
    <submittedName>
        <fullName evidence="1">Hcp family T6SS protein CtsH1</fullName>
    </submittedName>
</protein>
<gene>
    <name evidence="1" type="ORF">VC35_21160</name>
</gene>
<evidence type="ECO:0000313" key="1">
    <source>
        <dbReference type="EMBL" id="KJZ42950.1"/>
    </source>
</evidence>
<accession>A0A0F4TG50</accession>
<sequence>MAIPVYLWLKNDGGADIKGSVTVQGREGSIEVVAHNHSVYIASDDNTGKLTGTRTHAPYVFTKEIDASSTYLYKAATTGQTLESAEFKFYRIDDAGQEVEYYNTLLKKVKVVKVESKMHDVKDPDKAKLNHLEEVELRYEEIFWDFKDGNLKHDDKWDKRSRG</sequence>
<dbReference type="InterPro" id="IPR036624">
    <property type="entry name" value="Hcp1-lik_sf"/>
</dbReference>
<dbReference type="PATRIC" id="fig|294.132.peg.3420"/>
<dbReference type="OrthoDB" id="5674026at2"/>
<proteinExistence type="predicted"/>